<evidence type="ECO:0000256" key="2">
    <source>
        <dbReference type="ARBA" id="ARBA00023004"/>
    </source>
</evidence>
<evidence type="ECO:0000313" key="6">
    <source>
        <dbReference type="Proteomes" id="UP000229390"/>
    </source>
</evidence>
<comment type="caution">
    <text evidence="5">The sequence shown here is derived from an EMBL/GenBank/DDBJ whole genome shotgun (WGS) entry which is preliminary data.</text>
</comment>
<dbReference type="Pfam" id="PF04055">
    <property type="entry name" value="Radical_SAM"/>
    <property type="match status" value="1"/>
</dbReference>
<name>A0A2M6T174_9BACT</name>
<evidence type="ECO:0000313" key="5">
    <source>
        <dbReference type="EMBL" id="PIS39070.1"/>
    </source>
</evidence>
<organism evidence="5 6">
    <name type="scientific">Candidatus Nealsonbacteria bacterium CG08_land_8_20_14_0_20_43_11</name>
    <dbReference type="NCBI Taxonomy" id="1974706"/>
    <lineage>
        <taxon>Bacteria</taxon>
        <taxon>Candidatus Nealsoniibacteriota</taxon>
    </lineage>
</organism>
<dbReference type="Proteomes" id="UP000229390">
    <property type="component" value="Unassembled WGS sequence"/>
</dbReference>
<accession>A0A2M6T174</accession>
<dbReference type="GO" id="GO:0003824">
    <property type="term" value="F:catalytic activity"/>
    <property type="evidence" value="ECO:0007669"/>
    <property type="project" value="InterPro"/>
</dbReference>
<dbReference type="AlphaFoldDB" id="A0A2M6T174"/>
<evidence type="ECO:0000259" key="4">
    <source>
        <dbReference type="Pfam" id="PF04055"/>
    </source>
</evidence>
<dbReference type="SUPFAM" id="SSF102114">
    <property type="entry name" value="Radical SAM enzymes"/>
    <property type="match status" value="1"/>
</dbReference>
<dbReference type="Gene3D" id="3.80.30.30">
    <property type="match status" value="1"/>
</dbReference>
<dbReference type="GO" id="GO:0051536">
    <property type="term" value="F:iron-sulfur cluster binding"/>
    <property type="evidence" value="ECO:0007669"/>
    <property type="project" value="UniProtKB-KW"/>
</dbReference>
<gene>
    <name evidence="5" type="ORF">COT34_00320</name>
</gene>
<dbReference type="PANTHER" id="PTHR43432:SF6">
    <property type="entry name" value="RADICAL SAM CORE DOMAIN-CONTAINING PROTEIN"/>
    <property type="match status" value="1"/>
</dbReference>
<sequence>MKIIETQAKEIFTKTKLPGCDWVLNQYVGCEHNCLYCYAKFIAKWKPDSYGKWETWVEAKINAPELVLNRKAKGDVFMSSVSDPYQSVEKELKLTRQILENLDKETNLSILTKSDLILRDIDILKKFKNLAVGLTINSFHGKTKEVFEPNSPSNEKRIDALEKLKQAGVATYAFVSPIIPGLIDLADIIAKTKNFVDYYWFEFINLRGAGKEFDRVLKINFPASHKIVSDSELYKKFIAETTNLINGFNVKICGIIKH</sequence>
<dbReference type="GO" id="GO:0046872">
    <property type="term" value="F:metal ion binding"/>
    <property type="evidence" value="ECO:0007669"/>
    <property type="project" value="UniProtKB-KW"/>
</dbReference>
<dbReference type="SFLD" id="SFLDG01084">
    <property type="entry name" value="Uncharacterised_Radical_SAM_Su"/>
    <property type="match status" value="1"/>
</dbReference>
<dbReference type="CDD" id="cd01335">
    <property type="entry name" value="Radical_SAM"/>
    <property type="match status" value="1"/>
</dbReference>
<dbReference type="InterPro" id="IPR040086">
    <property type="entry name" value="MJ0683-like"/>
</dbReference>
<keyword evidence="2" id="KW-0408">Iron</keyword>
<dbReference type="InterPro" id="IPR007197">
    <property type="entry name" value="rSAM"/>
</dbReference>
<dbReference type="EMBL" id="PEYE01000007">
    <property type="protein sequence ID" value="PIS39070.1"/>
    <property type="molecule type" value="Genomic_DNA"/>
</dbReference>
<keyword evidence="1" id="KW-0479">Metal-binding</keyword>
<dbReference type="SFLD" id="SFLDS00029">
    <property type="entry name" value="Radical_SAM"/>
    <property type="match status" value="1"/>
</dbReference>
<reference evidence="6" key="1">
    <citation type="submission" date="2017-09" db="EMBL/GenBank/DDBJ databases">
        <title>Depth-based differentiation of microbial function through sediment-hosted aquifers and enrichment of novel symbionts in the deep terrestrial subsurface.</title>
        <authorList>
            <person name="Probst A.J."/>
            <person name="Ladd B."/>
            <person name="Jarett J.K."/>
            <person name="Geller-Mcgrath D.E."/>
            <person name="Sieber C.M.K."/>
            <person name="Emerson J.B."/>
            <person name="Anantharaman K."/>
            <person name="Thomas B.C."/>
            <person name="Malmstrom R."/>
            <person name="Stieglmeier M."/>
            <person name="Klingl A."/>
            <person name="Woyke T."/>
            <person name="Ryan C.M."/>
            <person name="Banfield J.F."/>
        </authorList>
    </citation>
    <scope>NUCLEOTIDE SEQUENCE [LARGE SCALE GENOMIC DNA]</scope>
</reference>
<evidence type="ECO:0000256" key="3">
    <source>
        <dbReference type="ARBA" id="ARBA00023014"/>
    </source>
</evidence>
<keyword evidence="3" id="KW-0411">Iron-sulfur</keyword>
<dbReference type="InterPro" id="IPR058240">
    <property type="entry name" value="rSAM_sf"/>
</dbReference>
<feature type="domain" description="Radical SAM core" evidence="4">
    <location>
        <begin position="27"/>
        <end position="182"/>
    </location>
</feature>
<dbReference type="PANTHER" id="PTHR43432">
    <property type="entry name" value="SLR0285 PROTEIN"/>
    <property type="match status" value="1"/>
</dbReference>
<evidence type="ECO:0000256" key="1">
    <source>
        <dbReference type="ARBA" id="ARBA00022723"/>
    </source>
</evidence>
<protein>
    <submittedName>
        <fullName evidence="5">Radical SAM protein</fullName>
    </submittedName>
</protein>
<proteinExistence type="predicted"/>